<reference evidence="2 3" key="1">
    <citation type="submission" date="2017-11" db="EMBL/GenBank/DDBJ databases">
        <title>Genomic Encyclopedia of Archaeal and Bacterial Type Strains, Phase II (KMG-II): From Individual Species to Whole Genera.</title>
        <authorList>
            <person name="Goeker M."/>
        </authorList>
    </citation>
    <scope>NUCLEOTIDE SEQUENCE [LARGE SCALE GENOMIC DNA]</scope>
    <source>
        <strain evidence="2 3">DSM 11115</strain>
    </source>
</reference>
<evidence type="ECO:0000313" key="3">
    <source>
        <dbReference type="Proteomes" id="UP000228535"/>
    </source>
</evidence>
<evidence type="ECO:0000256" key="1">
    <source>
        <dbReference type="SAM" id="Phobius"/>
    </source>
</evidence>
<name>A0A2M9BM81_9BACT</name>
<dbReference type="Proteomes" id="UP000228535">
    <property type="component" value="Unassembled WGS sequence"/>
</dbReference>
<dbReference type="EMBL" id="PGFA01000001">
    <property type="protein sequence ID" value="PJJ59035.1"/>
    <property type="molecule type" value="Genomic_DNA"/>
</dbReference>
<proteinExistence type="predicted"/>
<accession>A0A2M9BM81</accession>
<feature type="transmembrane region" description="Helical" evidence="1">
    <location>
        <begin position="12"/>
        <end position="31"/>
    </location>
</feature>
<dbReference type="AlphaFoldDB" id="A0A2M9BM81"/>
<keyword evidence="1" id="KW-0812">Transmembrane</keyword>
<keyword evidence="1" id="KW-0472">Membrane</keyword>
<keyword evidence="3" id="KW-1185">Reference proteome</keyword>
<gene>
    <name evidence="2" type="ORF">CLV45_0448</name>
</gene>
<comment type="caution">
    <text evidence="2">The sequence shown here is derived from an EMBL/GenBank/DDBJ whole genome shotgun (WGS) entry which is preliminary data.</text>
</comment>
<organism evidence="2 3">
    <name type="scientific">Hymenobacter chitinivorans DSM 11115</name>
    <dbReference type="NCBI Taxonomy" id="1121954"/>
    <lineage>
        <taxon>Bacteria</taxon>
        <taxon>Pseudomonadati</taxon>
        <taxon>Bacteroidota</taxon>
        <taxon>Cytophagia</taxon>
        <taxon>Cytophagales</taxon>
        <taxon>Hymenobacteraceae</taxon>
        <taxon>Hymenobacter</taxon>
    </lineage>
</organism>
<keyword evidence="1" id="KW-1133">Transmembrane helix</keyword>
<protein>
    <submittedName>
        <fullName evidence="2">Uncharacterized protein</fullName>
    </submittedName>
</protein>
<evidence type="ECO:0000313" key="2">
    <source>
        <dbReference type="EMBL" id="PJJ59035.1"/>
    </source>
</evidence>
<sequence>MKKPAEVIRRAFSLLHIVSTQLVQLYFWLALNSFCFSSFDRLS</sequence>